<evidence type="ECO:0000313" key="4">
    <source>
        <dbReference type="Proteomes" id="UP000007151"/>
    </source>
</evidence>
<organism evidence="3 4">
    <name type="scientific">Danaus plexippus plexippus</name>
    <dbReference type="NCBI Taxonomy" id="278856"/>
    <lineage>
        <taxon>Eukaryota</taxon>
        <taxon>Metazoa</taxon>
        <taxon>Ecdysozoa</taxon>
        <taxon>Arthropoda</taxon>
        <taxon>Hexapoda</taxon>
        <taxon>Insecta</taxon>
        <taxon>Pterygota</taxon>
        <taxon>Neoptera</taxon>
        <taxon>Endopterygota</taxon>
        <taxon>Lepidoptera</taxon>
        <taxon>Glossata</taxon>
        <taxon>Ditrysia</taxon>
        <taxon>Papilionoidea</taxon>
        <taxon>Nymphalidae</taxon>
        <taxon>Danainae</taxon>
        <taxon>Danaini</taxon>
        <taxon>Danaina</taxon>
        <taxon>Danaus</taxon>
        <taxon>Danaus</taxon>
    </lineage>
</organism>
<dbReference type="Proteomes" id="UP000007151">
    <property type="component" value="Unassembled WGS sequence"/>
</dbReference>
<dbReference type="GO" id="GO:0004519">
    <property type="term" value="F:endonuclease activity"/>
    <property type="evidence" value="ECO:0007669"/>
    <property type="project" value="UniProtKB-KW"/>
</dbReference>
<dbReference type="STRING" id="278856.A0A212EVJ1"/>
<reference evidence="3 4" key="1">
    <citation type="journal article" date="2011" name="Cell">
        <title>The monarch butterfly genome yields insights into long-distance migration.</title>
        <authorList>
            <person name="Zhan S."/>
            <person name="Merlin C."/>
            <person name="Boore J.L."/>
            <person name="Reppert S.M."/>
        </authorList>
    </citation>
    <scope>NUCLEOTIDE SEQUENCE [LARGE SCALE GENOMIC DNA]</scope>
    <source>
        <strain evidence="3">F-2</strain>
    </source>
</reference>
<accession>A0A212EVJ1</accession>
<evidence type="ECO:0000259" key="1">
    <source>
        <dbReference type="Pfam" id="PF14214"/>
    </source>
</evidence>
<gene>
    <name evidence="3" type="ORF">KGM_214967</name>
</gene>
<keyword evidence="4" id="KW-1185">Reference proteome</keyword>
<dbReference type="AlphaFoldDB" id="A0A212EVJ1"/>
<protein>
    <submittedName>
        <fullName evidence="3">Helentron 5 helitron transposon replicase/helicase/endonuclease</fullName>
    </submittedName>
</protein>
<evidence type="ECO:0000313" key="3">
    <source>
        <dbReference type="EMBL" id="OWR45481.1"/>
    </source>
</evidence>
<proteinExistence type="predicted"/>
<feature type="domain" description="DUF6570" evidence="2">
    <location>
        <begin position="78"/>
        <end position="191"/>
    </location>
</feature>
<dbReference type="KEGG" id="dpl:KGM_214967"/>
<dbReference type="Pfam" id="PF20209">
    <property type="entry name" value="DUF6570"/>
    <property type="match status" value="1"/>
</dbReference>
<dbReference type="eggNOG" id="KOG0987">
    <property type="taxonomic scope" value="Eukaryota"/>
</dbReference>
<sequence length="817" mass="94408">MRIYRAKQSENAREARLQQVRQHTAEIRATEPEHVRKVRLQQVRQHTAEIRATEPEHVREVRLQQMRQRNADSRRLRPIPEVIAALSEAEQGLISRIIPFVKIIKLSGIFSQYSFRGQAVLFAQDVFEVTENLPKMLPRATNSAGIVIITERLENINVIRQFSISRQKVYDALYWLIANNPLYKDVTIDQNVVINEDDLIRVEESPVELAVENAEEPTGDASAYMEITDSSRIVRASWHQGNDVIFTSGFAGVQCCAMALANILRACILPPRYWSTNTLNLNMILGDQIYSNIRFQTVRNLTAYPIENDQYLLVRNFEVVKDDLTTFENRFQITFDDEPSIYGILNNKLNEANLGKTLRQGLEDLFMVHNAGILITDGQSFGVMRHDDKYYFSNSHSCGPKGSRANDNNGKACVIECDNFDEFVRICKRTTGASKEPEKHQITEKVSAASQAINFQQEPNDQLISLQTSVMAPIDVMQPNVEDEIQVSRNLNEIARKTKDNIVNVGHELKAEEFAWYYLFPYGKNGFKEDRPVKITALDYFQFRILRNDTRFQRNDYLFYALSFFEYYRVQSTISACGKKIVNQEGAVEDVHLYVKNLRGSAAYWRSALNELLAQIRCLGAPTYFVTFSSNDLNWLDQRKALLIADGRPDVDPSTLDIYETQQLIEKYPVTLSRHFMVRVNGLMKFIKNNDEVFGGKVKDHWWRIEFQNRGSPHLHMVVWIENHPEFGTEEGKLLLDRNCCCRMPTEEEDPELYELVKKCQIHRHTQTCTKNNTSVSCRFNFPRQECDETRIVSHSSDDFLRNGGRICLLKRRKEDT</sequence>
<dbReference type="InterPro" id="IPR046700">
    <property type="entry name" value="DUF6570"/>
</dbReference>
<name>A0A212EVJ1_DANPL</name>
<evidence type="ECO:0000259" key="2">
    <source>
        <dbReference type="Pfam" id="PF20209"/>
    </source>
</evidence>
<dbReference type="EMBL" id="AGBW02012192">
    <property type="protein sequence ID" value="OWR45481.1"/>
    <property type="molecule type" value="Genomic_DNA"/>
</dbReference>
<dbReference type="Pfam" id="PF14214">
    <property type="entry name" value="Helitron_like_N"/>
    <property type="match status" value="1"/>
</dbReference>
<comment type="caution">
    <text evidence="3">The sequence shown here is derived from an EMBL/GenBank/DDBJ whole genome shotgun (WGS) entry which is preliminary data.</text>
</comment>
<dbReference type="GO" id="GO:0004386">
    <property type="term" value="F:helicase activity"/>
    <property type="evidence" value="ECO:0007669"/>
    <property type="project" value="UniProtKB-KW"/>
</dbReference>
<dbReference type="Gene3D" id="3.90.70.120">
    <property type="match status" value="1"/>
</dbReference>
<dbReference type="InterPro" id="IPR025476">
    <property type="entry name" value="Helitron_helicase-like"/>
</dbReference>
<dbReference type="InParanoid" id="A0A212EVJ1"/>
<feature type="domain" description="Helitron helicase-like" evidence="1">
    <location>
        <begin position="587"/>
        <end position="719"/>
    </location>
</feature>